<name>A0A7X2ZEZ4_9BACL</name>
<dbReference type="Pfam" id="PF02810">
    <property type="entry name" value="SEC-C"/>
    <property type="match status" value="1"/>
</dbReference>
<reference evidence="1 2" key="1">
    <citation type="submission" date="2019-11" db="EMBL/GenBank/DDBJ databases">
        <title>Draft genome sequences of five Paenibacillus species of dairy origin.</title>
        <authorList>
            <person name="Olajide A.M."/>
            <person name="Chen S."/>
            <person name="Lapointe G."/>
        </authorList>
    </citation>
    <scope>NUCLEOTIDE SEQUENCE [LARGE SCALE GENOMIC DNA]</scope>
    <source>
        <strain evidence="1 2">2CS3</strain>
    </source>
</reference>
<keyword evidence="2" id="KW-1185">Reference proteome</keyword>
<sequence length="91" mass="10667">MIKAVPVTSVKFGKNDPCPCGSGLKHKKCCGKLKEWRVEMQEKSRLLVVDQSYSPIESLENEELYRHGIFEWNISRIIKYIERNEWESIIP</sequence>
<proteinExistence type="predicted"/>
<evidence type="ECO:0000313" key="2">
    <source>
        <dbReference type="Proteomes" id="UP000450917"/>
    </source>
</evidence>
<comment type="caution">
    <text evidence="1">The sequence shown here is derived from an EMBL/GenBank/DDBJ whole genome shotgun (WGS) entry which is preliminary data.</text>
</comment>
<dbReference type="Gene3D" id="3.10.450.50">
    <property type="match status" value="1"/>
</dbReference>
<evidence type="ECO:0008006" key="3">
    <source>
        <dbReference type="Google" id="ProtNLM"/>
    </source>
</evidence>
<accession>A0A7X2ZEZ4</accession>
<dbReference type="AlphaFoldDB" id="A0A7X2ZEZ4"/>
<dbReference type="Proteomes" id="UP000450917">
    <property type="component" value="Unassembled WGS sequence"/>
</dbReference>
<gene>
    <name evidence="1" type="ORF">GNP93_23660</name>
</gene>
<dbReference type="EMBL" id="WNZX01000029">
    <property type="protein sequence ID" value="MUG73624.1"/>
    <property type="molecule type" value="Genomic_DNA"/>
</dbReference>
<dbReference type="InterPro" id="IPR004027">
    <property type="entry name" value="SEC_C_motif"/>
</dbReference>
<protein>
    <recommendedName>
        <fullName evidence="3">Preprotein translocase subunit SecA</fullName>
    </recommendedName>
</protein>
<dbReference type="SUPFAM" id="SSF103642">
    <property type="entry name" value="Sec-C motif"/>
    <property type="match status" value="1"/>
</dbReference>
<evidence type="ECO:0000313" key="1">
    <source>
        <dbReference type="EMBL" id="MUG73624.1"/>
    </source>
</evidence>
<organism evidence="1 2">
    <name type="scientific">Paenibacillus validus</name>
    <dbReference type="NCBI Taxonomy" id="44253"/>
    <lineage>
        <taxon>Bacteria</taxon>
        <taxon>Bacillati</taxon>
        <taxon>Bacillota</taxon>
        <taxon>Bacilli</taxon>
        <taxon>Bacillales</taxon>
        <taxon>Paenibacillaceae</taxon>
        <taxon>Paenibacillus</taxon>
    </lineage>
</organism>